<dbReference type="Proteomes" id="UP001219518">
    <property type="component" value="Unassembled WGS sequence"/>
</dbReference>
<protein>
    <submittedName>
        <fullName evidence="2">Bifunctional glycosyltransferase pgtA</fullName>
    </submittedName>
</protein>
<keyword evidence="3" id="KW-1185">Reference proteome</keyword>
<comment type="caution">
    <text evidence="2">The sequence shown here is derived from an EMBL/GenBank/DDBJ whole genome shotgun (WGS) entry which is preliminary data.</text>
</comment>
<reference evidence="2" key="1">
    <citation type="submission" date="2021-07" db="EMBL/GenBank/DDBJ databases">
        <authorList>
            <person name="Catto M.A."/>
            <person name="Jacobson A."/>
            <person name="Kennedy G."/>
            <person name="Labadie P."/>
            <person name="Hunt B.G."/>
            <person name="Srinivasan R."/>
        </authorList>
    </citation>
    <scope>NUCLEOTIDE SEQUENCE</scope>
    <source>
        <strain evidence="2">PL_HMW_Pooled</strain>
        <tissue evidence="2">Head</tissue>
    </source>
</reference>
<gene>
    <name evidence="2" type="ORF">KUF71_018037</name>
</gene>
<accession>A0AAE1HZ93</accession>
<name>A0AAE1HZ93_9NEOP</name>
<evidence type="ECO:0000313" key="2">
    <source>
        <dbReference type="EMBL" id="KAK3929400.1"/>
    </source>
</evidence>
<dbReference type="AlphaFoldDB" id="A0AAE1HZ93"/>
<organism evidence="2 3">
    <name type="scientific">Frankliniella fusca</name>
    <dbReference type="NCBI Taxonomy" id="407009"/>
    <lineage>
        <taxon>Eukaryota</taxon>
        <taxon>Metazoa</taxon>
        <taxon>Ecdysozoa</taxon>
        <taxon>Arthropoda</taxon>
        <taxon>Hexapoda</taxon>
        <taxon>Insecta</taxon>
        <taxon>Pterygota</taxon>
        <taxon>Neoptera</taxon>
        <taxon>Paraneoptera</taxon>
        <taxon>Thysanoptera</taxon>
        <taxon>Terebrantia</taxon>
        <taxon>Thripoidea</taxon>
        <taxon>Thripidae</taxon>
        <taxon>Frankliniella</taxon>
    </lineage>
</organism>
<reference evidence="2" key="2">
    <citation type="journal article" date="2023" name="BMC Genomics">
        <title>Pest status, molecular evolution, and epigenetic factors derived from the genome assembly of Frankliniella fusca, a thysanopteran phytovirus vector.</title>
        <authorList>
            <person name="Catto M.A."/>
            <person name="Labadie P.E."/>
            <person name="Jacobson A.L."/>
            <person name="Kennedy G.G."/>
            <person name="Srinivasan R."/>
            <person name="Hunt B.G."/>
        </authorList>
    </citation>
    <scope>NUCLEOTIDE SEQUENCE</scope>
    <source>
        <strain evidence="2">PL_HMW_Pooled</strain>
    </source>
</reference>
<evidence type="ECO:0000256" key="1">
    <source>
        <dbReference type="SAM" id="MobiDB-lite"/>
    </source>
</evidence>
<sequence length="157" mass="18084">MQFRLTLSSDDEENGLEDLQSKQEQGPEENNEVENPQTPQVQHEVFGNPQARGVTLSSKQLDILWKLDFELAHQYLGLPKRTCTAEPINWGNSMDSAAFAKLQDQIKRMWLRASLCFEAYLDENHGWGLRKYYRVINDESNGMDCPCSLQHSVPNWP</sequence>
<evidence type="ECO:0000313" key="3">
    <source>
        <dbReference type="Proteomes" id="UP001219518"/>
    </source>
</evidence>
<proteinExistence type="predicted"/>
<feature type="region of interest" description="Disordered" evidence="1">
    <location>
        <begin position="1"/>
        <end position="38"/>
    </location>
</feature>
<dbReference type="EMBL" id="JAHWGI010001400">
    <property type="protein sequence ID" value="KAK3929400.1"/>
    <property type="molecule type" value="Genomic_DNA"/>
</dbReference>